<dbReference type="InterPro" id="IPR027974">
    <property type="entry name" value="DUF4470"/>
</dbReference>
<evidence type="ECO:0000313" key="7">
    <source>
        <dbReference type="Proteomes" id="UP000253664"/>
    </source>
</evidence>
<comment type="caution">
    <text evidence="6">The sequence shown here is derived from an EMBL/GenBank/DDBJ whole genome shotgun (WGS) entry which is preliminary data.</text>
</comment>
<protein>
    <recommendedName>
        <fullName evidence="5">MYND-type domain-containing protein</fullName>
    </recommendedName>
</protein>
<reference evidence="6 7" key="1">
    <citation type="journal article" date="2015" name="BMC Genomics">
        <title>Insights from the genome of Ophiocordyceps polyrhachis-furcata to pathogenicity and host specificity in insect fungi.</title>
        <authorList>
            <person name="Wichadakul D."/>
            <person name="Kobmoo N."/>
            <person name="Ingsriswang S."/>
            <person name="Tangphatsornruang S."/>
            <person name="Chantasingh D."/>
            <person name="Luangsa-ard J.J."/>
            <person name="Eurwilaichitr L."/>
        </authorList>
    </citation>
    <scope>NUCLEOTIDE SEQUENCE [LARGE SCALE GENOMIC DNA]</scope>
    <source>
        <strain evidence="6 7">BCC 54312</strain>
    </source>
</reference>
<evidence type="ECO:0000256" key="2">
    <source>
        <dbReference type="ARBA" id="ARBA00022771"/>
    </source>
</evidence>
<accession>A0A367LNM2</accession>
<keyword evidence="2 4" id="KW-0863">Zinc-finger</keyword>
<dbReference type="Gene3D" id="6.10.140.2220">
    <property type="match status" value="1"/>
</dbReference>
<keyword evidence="3" id="KW-0862">Zinc</keyword>
<evidence type="ECO:0000256" key="3">
    <source>
        <dbReference type="ARBA" id="ARBA00022833"/>
    </source>
</evidence>
<keyword evidence="7" id="KW-1185">Reference proteome</keyword>
<keyword evidence="1" id="KW-0479">Metal-binding</keyword>
<dbReference type="InterPro" id="IPR002893">
    <property type="entry name" value="Znf_MYND"/>
</dbReference>
<dbReference type="SUPFAM" id="SSF144232">
    <property type="entry name" value="HIT/MYND zinc finger-like"/>
    <property type="match status" value="1"/>
</dbReference>
<evidence type="ECO:0000259" key="5">
    <source>
        <dbReference type="PROSITE" id="PS50865"/>
    </source>
</evidence>
<sequence length="594" mass="68794">MASPPEFVCTNWTAENSECKKQGRYTCKNCLLVAYCGPECQKAHWPQHKMDCRMALGRDDWQPSWVDEKRRPAFYDKENQERRTVISKYIWGNSPAIDIVKLKDNEGEHYDRDLRLLFAASGDLRHVFKTVADLPASFQRKVEITTNDFDIDATARNIILLLIAFVVEDIEEATDCMIHTWYSASLRKSHMEILQTRIRPLIKRVCSRIKTKTDKTIVAKTWIIRGRTFRVVMPKQGWKSALDYFKLRDGLSVEGARQIRLNVTMAETRADWKERIYCCKVPRHRVCLHRFFEDGIVAPFGLPRHDFTEPNPTMYNEFNFWPTLSESDPAAGWDSKDVAETSSGPASADMYGKLYYHVRSVIQSFIRRSAEGQVSIRLLHYDLVELIDRLPGETFSRIDARLPFPNKMMILLLLRYGSRKKKLTGIKVSNVADNLWLGIHHVLIHLIPMLQSPDNNPHATLITFFMNAVDETISDQEKVRKLDRASRERLQAYLLGSFLDKAPHVELIKAAMAMDIVVRYDDTFERYANKANFCQAAALIGAAIKDRPTIVEKWPYRLKLRPGQPKAQEEFDRLLGSWAIGKERYVEWKKVDML</sequence>
<dbReference type="PROSITE" id="PS50865">
    <property type="entry name" value="ZF_MYND_2"/>
    <property type="match status" value="1"/>
</dbReference>
<feature type="domain" description="MYND-type" evidence="5">
    <location>
        <begin position="6"/>
        <end position="52"/>
    </location>
</feature>
<organism evidence="6 7">
    <name type="scientific">Ophiocordyceps polyrhachis-furcata BCC 54312</name>
    <dbReference type="NCBI Taxonomy" id="1330021"/>
    <lineage>
        <taxon>Eukaryota</taxon>
        <taxon>Fungi</taxon>
        <taxon>Dikarya</taxon>
        <taxon>Ascomycota</taxon>
        <taxon>Pezizomycotina</taxon>
        <taxon>Sordariomycetes</taxon>
        <taxon>Hypocreomycetidae</taxon>
        <taxon>Hypocreales</taxon>
        <taxon>Ophiocordycipitaceae</taxon>
        <taxon>Ophiocordyceps</taxon>
    </lineage>
</organism>
<gene>
    <name evidence="6" type="ORF">L249_3026</name>
</gene>
<evidence type="ECO:0000256" key="4">
    <source>
        <dbReference type="PROSITE-ProRule" id="PRU00134"/>
    </source>
</evidence>
<dbReference type="EMBL" id="LKCN02000001">
    <property type="protein sequence ID" value="RCI15981.1"/>
    <property type="molecule type" value="Genomic_DNA"/>
</dbReference>
<evidence type="ECO:0000313" key="6">
    <source>
        <dbReference type="EMBL" id="RCI15981.1"/>
    </source>
</evidence>
<dbReference type="GO" id="GO:0008270">
    <property type="term" value="F:zinc ion binding"/>
    <property type="evidence" value="ECO:0007669"/>
    <property type="project" value="UniProtKB-KW"/>
</dbReference>
<proteinExistence type="predicted"/>
<dbReference type="AlphaFoldDB" id="A0A367LNM2"/>
<dbReference type="Pfam" id="PF01753">
    <property type="entry name" value="zf-MYND"/>
    <property type="match status" value="1"/>
</dbReference>
<evidence type="ECO:0000256" key="1">
    <source>
        <dbReference type="ARBA" id="ARBA00022723"/>
    </source>
</evidence>
<dbReference type="Pfam" id="PF14737">
    <property type="entry name" value="DUF4470"/>
    <property type="match status" value="1"/>
</dbReference>
<dbReference type="Proteomes" id="UP000253664">
    <property type="component" value="Unassembled WGS sequence"/>
</dbReference>
<dbReference type="OrthoDB" id="5282002at2759"/>
<name>A0A367LNM2_9HYPO</name>